<dbReference type="KEGG" id="cnk:EG343_24860"/>
<evidence type="ECO:0000313" key="1">
    <source>
        <dbReference type="EMBL" id="AZA93604.1"/>
    </source>
</evidence>
<proteinExistence type="predicted"/>
<gene>
    <name evidence="1" type="ORF">EG343_24860</name>
</gene>
<dbReference type="RefSeq" id="WP_123860402.1">
    <property type="nucleotide sequence ID" value="NZ_CP033923.1"/>
</dbReference>
<evidence type="ECO:0000313" key="2">
    <source>
        <dbReference type="Proteomes" id="UP000278288"/>
    </source>
</evidence>
<protein>
    <submittedName>
        <fullName evidence="1">Uncharacterized protein</fullName>
    </submittedName>
</protein>
<reference evidence="1 2" key="1">
    <citation type="submission" date="2018-11" db="EMBL/GenBank/DDBJ databases">
        <title>Proposal to divide the Flavobacteriaceae and reorganize its genera based on Amino Acid Identity values calculated from whole genome sequences.</title>
        <authorList>
            <person name="Nicholson A.C."/>
            <person name="Gulvik C.A."/>
            <person name="Whitney A.M."/>
            <person name="Humrighouse B.W."/>
            <person name="Bell M."/>
            <person name="Holmes B."/>
            <person name="Steigerwalt A.G."/>
            <person name="Villarma A."/>
            <person name="Sheth M."/>
            <person name="Batra D."/>
            <person name="Pryor J."/>
            <person name="Bernardet J.-F."/>
            <person name="Hugo C."/>
            <person name="Kampfer P."/>
            <person name="Newman J."/>
            <person name="McQuiston J.R."/>
        </authorList>
    </citation>
    <scope>NUCLEOTIDE SEQUENCE [LARGE SCALE GENOMIC DNA]</scope>
    <source>
        <strain evidence="1 2">G0041</strain>
    </source>
</reference>
<dbReference type="AlphaFoldDB" id="A0AAD1DU41"/>
<dbReference type="Proteomes" id="UP000278288">
    <property type="component" value="Chromosome"/>
</dbReference>
<name>A0AAD1DU41_CHRNA</name>
<keyword evidence="2" id="KW-1185">Reference proteome</keyword>
<organism evidence="1 2">
    <name type="scientific">Chryseobacterium nakagawai</name>
    <dbReference type="NCBI Taxonomy" id="1241982"/>
    <lineage>
        <taxon>Bacteria</taxon>
        <taxon>Pseudomonadati</taxon>
        <taxon>Bacteroidota</taxon>
        <taxon>Flavobacteriia</taxon>
        <taxon>Flavobacteriales</taxon>
        <taxon>Weeksellaceae</taxon>
        <taxon>Chryseobacterium group</taxon>
        <taxon>Chryseobacterium</taxon>
    </lineage>
</organism>
<dbReference type="EMBL" id="CP033923">
    <property type="protein sequence ID" value="AZA93604.1"/>
    <property type="molecule type" value="Genomic_DNA"/>
</dbReference>
<sequence>MIKNITFFISLNIFSFFYCQVGINTTTPQRTLHVNGELQITNELNVGGDGSVAGNAGATGQVLKSNGPGQPAVWSELTEAPTATGTVMVVDGHYVVAQEITVNLTSDFSGPGIPGATIAINIGNLNDVIIDNENKYTADGTGNKFQVTNDGVYKIMMNMQLSTTNNTQPVIGIWDNVANLWVARVNDLFTAPTNGLQTYTLLTAIQLTAGRDYSFRAVNTDAFTIKAVSSGATGSGPVSEASMRRLK</sequence>
<accession>A0AAD1DU41</accession>